<gene>
    <name evidence="2" type="ORF">GCM10008096_24110</name>
</gene>
<organism evidence="2 3">
    <name type="scientific">Zhihengliuella salsuginis</name>
    <dbReference type="NCBI Taxonomy" id="578222"/>
    <lineage>
        <taxon>Bacteria</taxon>
        <taxon>Bacillati</taxon>
        <taxon>Actinomycetota</taxon>
        <taxon>Actinomycetes</taxon>
        <taxon>Micrococcales</taxon>
        <taxon>Micrococcaceae</taxon>
        <taxon>Zhihengliuella</taxon>
    </lineage>
</organism>
<proteinExistence type="inferred from homology"/>
<dbReference type="Gene3D" id="3.30.420.40">
    <property type="match status" value="2"/>
</dbReference>
<dbReference type="InterPro" id="IPR043129">
    <property type="entry name" value="ATPase_NBD"/>
</dbReference>
<dbReference type="SUPFAM" id="SSF53067">
    <property type="entry name" value="Actin-like ATPase domain"/>
    <property type="match status" value="1"/>
</dbReference>
<dbReference type="InterPro" id="IPR036390">
    <property type="entry name" value="WH_DNA-bd_sf"/>
</dbReference>
<reference evidence="3" key="1">
    <citation type="journal article" date="2019" name="Int. J. Syst. Evol. Microbiol.">
        <title>The Global Catalogue of Microorganisms (GCM) 10K type strain sequencing project: providing services to taxonomists for standard genome sequencing and annotation.</title>
        <authorList>
            <consortium name="The Broad Institute Genomics Platform"/>
            <consortium name="The Broad Institute Genome Sequencing Center for Infectious Disease"/>
            <person name="Wu L."/>
            <person name="Ma J."/>
        </authorList>
    </citation>
    <scope>NUCLEOTIDE SEQUENCE [LARGE SCALE GENOMIC DNA]</scope>
    <source>
        <strain evidence="3">KCTC 19466</strain>
    </source>
</reference>
<dbReference type="PANTHER" id="PTHR18964:SF149">
    <property type="entry name" value="BIFUNCTIONAL UDP-N-ACETYLGLUCOSAMINE 2-EPIMERASE_N-ACETYLMANNOSAMINE KINASE"/>
    <property type="match status" value="1"/>
</dbReference>
<dbReference type="Pfam" id="PF13412">
    <property type="entry name" value="HTH_24"/>
    <property type="match status" value="1"/>
</dbReference>
<dbReference type="InterPro" id="IPR000600">
    <property type="entry name" value="ROK"/>
</dbReference>
<protein>
    <submittedName>
        <fullName evidence="2">Transcriptional regulator</fullName>
    </submittedName>
</protein>
<dbReference type="SUPFAM" id="SSF46785">
    <property type="entry name" value="Winged helix' DNA-binding domain"/>
    <property type="match status" value="1"/>
</dbReference>
<evidence type="ECO:0000256" key="1">
    <source>
        <dbReference type="ARBA" id="ARBA00006479"/>
    </source>
</evidence>
<dbReference type="Pfam" id="PF00480">
    <property type="entry name" value="ROK"/>
    <property type="match status" value="1"/>
</dbReference>
<sequence length="409" mass="43830">MQRGTNLGRLGDFNQAVIFDSIRRADDGISRVELATSTGLSPQTISNVVRRLLDNGFVREDRTVISGPGKPRTVLELEADRLFAIGIHLDPGQITIVMVNLRGRVVGSRRFVERDIAVPEETISMMATAVEELIKDSGQPKDHIVGIGVAAPGPINPEAGTIVSPPLMSGWSEVEVVEPLVERLSLDVLIEKDSVASAIAEQWNGDEARDRNFMSVYIGTGVGVGMVIGGEVIRGASSNAGEIARVRVNLDGSDDDSGESSTFASAVAFPAVLAKARELGVDVGSATDDSSMHERAQLLNSIVRQAKDGEEPAVAVVKVLNRYWASLVSQLTNTFDVDKVFVGGPVWSELHEVLHDDMDRILQERFLMKDVHELEVLTSELGHNLGAIGGACAVLDAALSPKASALLLR</sequence>
<dbReference type="Proteomes" id="UP000642819">
    <property type="component" value="Unassembled WGS sequence"/>
</dbReference>
<dbReference type="EMBL" id="BMXK01000010">
    <property type="protein sequence ID" value="GHD10496.1"/>
    <property type="molecule type" value="Genomic_DNA"/>
</dbReference>
<evidence type="ECO:0000313" key="2">
    <source>
        <dbReference type="EMBL" id="GHD10496.1"/>
    </source>
</evidence>
<evidence type="ECO:0000313" key="3">
    <source>
        <dbReference type="Proteomes" id="UP000642819"/>
    </source>
</evidence>
<comment type="caution">
    <text evidence="2">The sequence shown here is derived from an EMBL/GenBank/DDBJ whole genome shotgun (WGS) entry which is preliminary data.</text>
</comment>
<dbReference type="RefSeq" id="WP_189350839.1">
    <property type="nucleotide sequence ID" value="NZ_BMXK01000010.1"/>
</dbReference>
<dbReference type="InterPro" id="IPR036388">
    <property type="entry name" value="WH-like_DNA-bd_sf"/>
</dbReference>
<dbReference type="PANTHER" id="PTHR18964">
    <property type="entry name" value="ROK (REPRESSOR, ORF, KINASE) FAMILY"/>
    <property type="match status" value="1"/>
</dbReference>
<dbReference type="Gene3D" id="1.10.10.10">
    <property type="entry name" value="Winged helix-like DNA-binding domain superfamily/Winged helix DNA-binding domain"/>
    <property type="match status" value="1"/>
</dbReference>
<name>A0ABQ3GKI3_9MICC</name>
<comment type="similarity">
    <text evidence="1">Belongs to the ROK (NagC/XylR) family.</text>
</comment>
<keyword evidence="3" id="KW-1185">Reference proteome</keyword>
<accession>A0ABQ3GKI3</accession>